<feature type="region of interest" description="Disordered" evidence="2">
    <location>
        <begin position="209"/>
        <end position="355"/>
    </location>
</feature>
<dbReference type="SUPFAM" id="SSF46934">
    <property type="entry name" value="UBA-like"/>
    <property type="match status" value="1"/>
</dbReference>
<dbReference type="InterPro" id="IPR041807">
    <property type="entry name" value="Cue5/Don1_CUE"/>
</dbReference>
<feature type="compositionally biased region" description="Basic and acidic residues" evidence="2">
    <location>
        <begin position="262"/>
        <end position="272"/>
    </location>
</feature>
<dbReference type="PANTHER" id="PTHR16461">
    <property type="entry name" value="TOLL-INTERACTING PROTEIN"/>
    <property type="match status" value="1"/>
</dbReference>
<dbReference type="GO" id="GO:0006511">
    <property type="term" value="P:ubiquitin-dependent protein catabolic process"/>
    <property type="evidence" value="ECO:0007669"/>
    <property type="project" value="TreeGrafter"/>
</dbReference>
<dbReference type="InterPro" id="IPR003892">
    <property type="entry name" value="CUE"/>
</dbReference>
<dbReference type="OrthoDB" id="9942608at2759"/>
<dbReference type="GeneID" id="64575654"/>
<feature type="compositionally biased region" description="Low complexity" evidence="2">
    <location>
        <begin position="38"/>
        <end position="47"/>
    </location>
</feature>
<feature type="compositionally biased region" description="Basic and acidic residues" evidence="2">
    <location>
        <begin position="7"/>
        <end position="37"/>
    </location>
</feature>
<dbReference type="KEGG" id="bbrx:BRETT_003731"/>
<dbReference type="EMBL" id="CP063134">
    <property type="protein sequence ID" value="QOU19582.1"/>
    <property type="molecule type" value="Genomic_DNA"/>
</dbReference>
<accession>A0A871R928</accession>
<dbReference type="Proteomes" id="UP000663131">
    <property type="component" value="Chromosome 6"/>
</dbReference>
<dbReference type="Pfam" id="PF02845">
    <property type="entry name" value="CUE"/>
    <property type="match status" value="1"/>
</dbReference>
<dbReference type="Gene3D" id="1.10.8.10">
    <property type="entry name" value="DNA helicase RuvA subunit, C-terminal domain"/>
    <property type="match status" value="1"/>
</dbReference>
<evidence type="ECO:0000256" key="2">
    <source>
        <dbReference type="SAM" id="MobiDB-lite"/>
    </source>
</evidence>
<feature type="region of interest" description="Disordered" evidence="2">
    <location>
        <begin position="104"/>
        <end position="189"/>
    </location>
</feature>
<dbReference type="CDD" id="cd14372">
    <property type="entry name" value="CUE_Cue5p_like"/>
    <property type="match status" value="1"/>
</dbReference>
<evidence type="ECO:0000313" key="4">
    <source>
        <dbReference type="EMBL" id="QOU19582.1"/>
    </source>
</evidence>
<dbReference type="GO" id="GO:0031624">
    <property type="term" value="F:ubiquitin conjugating enzyme binding"/>
    <property type="evidence" value="ECO:0007669"/>
    <property type="project" value="TreeGrafter"/>
</dbReference>
<gene>
    <name evidence="4" type="ORF">BRETT_003731</name>
</gene>
<dbReference type="PANTHER" id="PTHR16461:SF5">
    <property type="entry name" value="TOLL-INTERACTING PROTEIN"/>
    <property type="match status" value="1"/>
</dbReference>
<name>A0A871R928_DEKBR</name>
<dbReference type="GO" id="GO:0043130">
    <property type="term" value="F:ubiquitin binding"/>
    <property type="evidence" value="ECO:0007669"/>
    <property type="project" value="InterPro"/>
</dbReference>
<feature type="compositionally biased region" description="Polar residues" evidence="2">
    <location>
        <begin position="298"/>
        <end position="312"/>
    </location>
</feature>
<reference evidence="4" key="1">
    <citation type="submission" date="2020-10" db="EMBL/GenBank/DDBJ databases">
        <authorList>
            <person name="Palmer J.M."/>
        </authorList>
    </citation>
    <scope>NUCLEOTIDE SEQUENCE</scope>
    <source>
        <strain evidence="4">UCD 2041</strain>
    </source>
</reference>
<evidence type="ECO:0000259" key="3">
    <source>
        <dbReference type="PROSITE" id="PS51140"/>
    </source>
</evidence>
<dbReference type="FunFam" id="1.10.8.10:FF:000064">
    <property type="entry name" value="Similar to CUE domain-containing protein"/>
    <property type="match status" value="1"/>
</dbReference>
<dbReference type="GO" id="GO:0005737">
    <property type="term" value="C:cytoplasm"/>
    <property type="evidence" value="ECO:0007669"/>
    <property type="project" value="TreeGrafter"/>
</dbReference>
<keyword evidence="1" id="KW-0833">Ubl conjugation pathway</keyword>
<feature type="compositionally biased region" description="Basic and acidic residues" evidence="2">
    <location>
        <begin position="129"/>
        <end position="173"/>
    </location>
</feature>
<proteinExistence type="predicted"/>
<feature type="region of interest" description="Disordered" evidence="2">
    <location>
        <begin position="1"/>
        <end position="64"/>
    </location>
</feature>
<protein>
    <recommendedName>
        <fullName evidence="3">CUE domain-containing protein</fullName>
    </recommendedName>
</protein>
<feature type="compositionally biased region" description="Polar residues" evidence="2">
    <location>
        <begin position="104"/>
        <end position="120"/>
    </location>
</feature>
<dbReference type="InterPro" id="IPR009060">
    <property type="entry name" value="UBA-like_sf"/>
</dbReference>
<dbReference type="RefSeq" id="XP_041136075.1">
    <property type="nucleotide sequence ID" value="XM_041282236.1"/>
</dbReference>
<evidence type="ECO:0000313" key="5">
    <source>
        <dbReference type="Proteomes" id="UP000663131"/>
    </source>
</evidence>
<evidence type="ECO:0000256" key="1">
    <source>
        <dbReference type="ARBA" id="ARBA00022786"/>
    </source>
</evidence>
<dbReference type="AlphaFoldDB" id="A0A871R928"/>
<reference evidence="4" key="2">
    <citation type="journal article" name="BMC Genomics">
        <title>New genome assemblies reveal patterns of domestication and adaptation across Brettanomyces (Dekkera) species.</title>
        <authorList>
            <person name="Roach M.J."/>
            <person name="Borneman A.R."/>
        </authorList>
    </citation>
    <scope>NUCLEOTIDE SEQUENCE</scope>
    <source>
        <strain evidence="4">UCD 2041</strain>
    </source>
</reference>
<organism evidence="4 5">
    <name type="scientific">Dekkera bruxellensis</name>
    <name type="common">Brettanomyces custersii</name>
    <dbReference type="NCBI Taxonomy" id="5007"/>
    <lineage>
        <taxon>Eukaryota</taxon>
        <taxon>Fungi</taxon>
        <taxon>Dikarya</taxon>
        <taxon>Ascomycota</taxon>
        <taxon>Saccharomycotina</taxon>
        <taxon>Pichiomycetes</taxon>
        <taxon>Pichiales</taxon>
        <taxon>Pichiaceae</taxon>
        <taxon>Brettanomyces</taxon>
    </lineage>
</organism>
<feature type="domain" description="CUE" evidence="3">
    <location>
        <begin position="60"/>
        <end position="103"/>
    </location>
</feature>
<sequence length="355" mass="39118">MNASLDPKLDSNEKKGEDKEVENKSVPENGKESESKQNKSNASAYNSPNPPPMPKRPMSSTEKAIHELKEAFPNVEEKFVKMALIASEGRMDPAFNALLFISDPTSGVQVPSPRSNSRAGNSHGAAFDDSTRRQLESDEALAKRLARQYERGSSRRASEKSGRRQSHGYDKDGSTPTWAKDGDSDRDELDDIYDSISKNVENVRTKFGSWVGGLAKKITPDEEQKQQSETSHLPRRRKQQLFSAFGADDTKSAKANAPPVPPKDDLGDRLSEKLAPIQLSNNTESSVKHEESMPKAEVSSTEKLNAQSTADQTVKAAKKPAAEWKDLSAMDPEPVSDDKFIVDDSEEDETPIKKS</sequence>
<dbReference type="SMART" id="SM00546">
    <property type="entry name" value="CUE"/>
    <property type="match status" value="1"/>
</dbReference>
<dbReference type="PROSITE" id="PS51140">
    <property type="entry name" value="CUE"/>
    <property type="match status" value="1"/>
</dbReference>